<protein>
    <submittedName>
        <fullName evidence="2">Uncharacterized protein</fullName>
    </submittedName>
</protein>
<reference evidence="2" key="1">
    <citation type="journal article" date="2020" name="New Phytol.">
        <title>Comparative genomics reveals dynamic genome evolution in host specialist ectomycorrhizal fungi.</title>
        <authorList>
            <person name="Lofgren L.A."/>
            <person name="Nguyen N.H."/>
            <person name="Vilgalys R."/>
            <person name="Ruytinx J."/>
            <person name="Liao H.L."/>
            <person name="Branco S."/>
            <person name="Kuo A."/>
            <person name="LaButti K."/>
            <person name="Lipzen A."/>
            <person name="Andreopoulos W."/>
            <person name="Pangilinan J."/>
            <person name="Riley R."/>
            <person name="Hundley H."/>
            <person name="Na H."/>
            <person name="Barry K."/>
            <person name="Grigoriev I.V."/>
            <person name="Stajich J.E."/>
            <person name="Kennedy P.G."/>
        </authorList>
    </citation>
    <scope>NUCLEOTIDE SEQUENCE</scope>
    <source>
        <strain evidence="2">DOB743</strain>
    </source>
</reference>
<feature type="region of interest" description="Disordered" evidence="1">
    <location>
        <begin position="41"/>
        <end position="70"/>
    </location>
</feature>
<gene>
    <name evidence="2" type="ORF">EV702DRAFT_1202683</name>
</gene>
<proteinExistence type="predicted"/>
<evidence type="ECO:0000256" key="1">
    <source>
        <dbReference type="SAM" id="MobiDB-lite"/>
    </source>
</evidence>
<organism evidence="2 3">
    <name type="scientific">Suillus placidus</name>
    <dbReference type="NCBI Taxonomy" id="48579"/>
    <lineage>
        <taxon>Eukaryota</taxon>
        <taxon>Fungi</taxon>
        <taxon>Dikarya</taxon>
        <taxon>Basidiomycota</taxon>
        <taxon>Agaricomycotina</taxon>
        <taxon>Agaricomycetes</taxon>
        <taxon>Agaricomycetidae</taxon>
        <taxon>Boletales</taxon>
        <taxon>Suillineae</taxon>
        <taxon>Suillaceae</taxon>
        <taxon>Suillus</taxon>
    </lineage>
</organism>
<dbReference type="AlphaFoldDB" id="A0A9P6ZL82"/>
<feature type="region of interest" description="Disordered" evidence="1">
    <location>
        <begin position="124"/>
        <end position="171"/>
    </location>
</feature>
<dbReference type="EMBL" id="JABBWD010000069">
    <property type="protein sequence ID" value="KAG1769901.1"/>
    <property type="molecule type" value="Genomic_DNA"/>
</dbReference>
<evidence type="ECO:0000313" key="2">
    <source>
        <dbReference type="EMBL" id="KAG1769901.1"/>
    </source>
</evidence>
<dbReference type="Proteomes" id="UP000714275">
    <property type="component" value="Unassembled WGS sequence"/>
</dbReference>
<keyword evidence="3" id="KW-1185">Reference proteome</keyword>
<feature type="compositionally biased region" description="Low complexity" evidence="1">
    <location>
        <begin position="159"/>
        <end position="171"/>
    </location>
</feature>
<comment type="caution">
    <text evidence="2">The sequence shown here is derived from an EMBL/GenBank/DDBJ whole genome shotgun (WGS) entry which is preliminary data.</text>
</comment>
<sequence>MPVFGRTKASPSKYLVLPHKHSRITRIFPPPLPAQTAVTIPAPSSSKCPLDVSDHPKQPPISKHKGNLPADAEGFQMYDKVEQIDPDINHIEDIDFYELHADLSDNESGEQGHDTLAVSNHLEHTDLSNDDPGEQGHNVSNHLEHTDLGDDDPGEQGHDALANLDGAADLD</sequence>
<evidence type="ECO:0000313" key="3">
    <source>
        <dbReference type="Proteomes" id="UP000714275"/>
    </source>
</evidence>
<accession>A0A9P6ZL82</accession>
<name>A0A9P6ZL82_9AGAM</name>